<sequence length="218" mass="24255">MKLSTLSAAAALAFSAFTGAFAAAPAQPPRNPFLADSSYAIAHANSAQTDSTADAGPVGPSATLRSDEMRYQDLGMFNLAYLVSSPYEDGKRVVWTNGSQFMAKLDEETFDIVSTIRMPGEDHADSLTHENFIRTFDSHPSFDKAWETVQQSGYPPISGVYTMLDKDNRQPVRGRGQGLRAHLWRCRAWRLALRHCHARPVESASGRHWRVHRHEHDV</sequence>
<dbReference type="EMBL" id="CAJPVI010000037">
    <property type="protein sequence ID" value="CAG2156410.1"/>
    <property type="molecule type" value="Genomic_DNA"/>
</dbReference>
<evidence type="ECO:0000313" key="2">
    <source>
        <dbReference type="EMBL" id="CAG2156410.1"/>
    </source>
</evidence>
<comment type="caution">
    <text evidence="2">The sequence shown here is derived from an EMBL/GenBank/DDBJ whole genome shotgun (WGS) entry which is preliminary data.</text>
</comment>
<protein>
    <submittedName>
        <fullName evidence="2">Uncharacterized protein</fullName>
    </submittedName>
</protein>
<reference evidence="2 3" key="1">
    <citation type="submission" date="2021-03" db="EMBL/GenBank/DDBJ databases">
        <authorList>
            <person name="Peeters C."/>
        </authorList>
    </citation>
    <scope>NUCLEOTIDE SEQUENCE [LARGE SCALE GENOMIC DNA]</scope>
    <source>
        <strain evidence="2 3">LMG 26411</strain>
    </source>
</reference>
<organism evidence="2 3">
    <name type="scientific">Cupriavidus numazuensis</name>
    <dbReference type="NCBI Taxonomy" id="221992"/>
    <lineage>
        <taxon>Bacteria</taxon>
        <taxon>Pseudomonadati</taxon>
        <taxon>Pseudomonadota</taxon>
        <taxon>Betaproteobacteria</taxon>
        <taxon>Burkholderiales</taxon>
        <taxon>Burkholderiaceae</taxon>
        <taxon>Cupriavidus</taxon>
    </lineage>
</organism>
<name>A0ABN7Q438_9BURK</name>
<dbReference type="Proteomes" id="UP000672657">
    <property type="component" value="Unassembled WGS sequence"/>
</dbReference>
<keyword evidence="1" id="KW-0732">Signal</keyword>
<accession>A0ABN7Q438</accession>
<gene>
    <name evidence="2" type="ORF">LMG26411_05239</name>
</gene>
<feature type="signal peptide" evidence="1">
    <location>
        <begin position="1"/>
        <end position="22"/>
    </location>
</feature>
<evidence type="ECO:0000313" key="3">
    <source>
        <dbReference type="Proteomes" id="UP000672657"/>
    </source>
</evidence>
<proteinExistence type="predicted"/>
<evidence type="ECO:0000256" key="1">
    <source>
        <dbReference type="SAM" id="SignalP"/>
    </source>
</evidence>
<feature type="chain" id="PRO_5047395647" evidence="1">
    <location>
        <begin position="23"/>
        <end position="218"/>
    </location>
</feature>
<keyword evidence="3" id="KW-1185">Reference proteome</keyword>